<evidence type="ECO:0000259" key="2">
    <source>
        <dbReference type="Pfam" id="PF17862"/>
    </source>
</evidence>
<comment type="caution">
    <text evidence="3">The sequence shown here is derived from an EMBL/GenBank/DDBJ whole genome shotgun (WGS) entry which is preliminary data.</text>
</comment>
<dbReference type="Pfam" id="PF17862">
    <property type="entry name" value="AAA_lid_3"/>
    <property type="match status" value="1"/>
</dbReference>
<feature type="region of interest" description="Disordered" evidence="1">
    <location>
        <begin position="60"/>
        <end position="93"/>
    </location>
</feature>
<dbReference type="InterPro" id="IPR041569">
    <property type="entry name" value="AAA_lid_3"/>
</dbReference>
<sequence>MLRTGRFSEKIEVPPPAADTRIALFDAHLSAPVDGIDPEAIGARTDGFVASDMANVAERSARKAMQRAKSETGSGEVTQQDVMEAVSEVDSGQ</sequence>
<dbReference type="STRING" id="1227457.C451_12220"/>
<evidence type="ECO:0000313" key="4">
    <source>
        <dbReference type="Proteomes" id="UP000011680"/>
    </source>
</evidence>
<dbReference type="Gene3D" id="3.40.50.300">
    <property type="entry name" value="P-loop containing nucleotide triphosphate hydrolases"/>
    <property type="match status" value="1"/>
</dbReference>
<dbReference type="EMBL" id="AOMF01000158">
    <property type="protein sequence ID" value="EMA52312.1"/>
    <property type="molecule type" value="Genomic_DNA"/>
</dbReference>
<evidence type="ECO:0000313" key="3">
    <source>
        <dbReference type="EMBL" id="EMA52312.1"/>
    </source>
</evidence>
<dbReference type="eggNOG" id="arCOG01308">
    <property type="taxonomic scope" value="Archaea"/>
</dbReference>
<dbReference type="Proteomes" id="UP000011680">
    <property type="component" value="Unassembled WGS sequence"/>
</dbReference>
<dbReference type="SUPFAM" id="SSF52540">
    <property type="entry name" value="P-loop containing nucleoside triphosphate hydrolases"/>
    <property type="match status" value="1"/>
</dbReference>
<protein>
    <submittedName>
        <fullName evidence="3">ATPase AAA</fullName>
    </submittedName>
</protein>
<dbReference type="InterPro" id="IPR027417">
    <property type="entry name" value="P-loop_NTPase"/>
</dbReference>
<name>M0N2Y2_9EURY</name>
<dbReference type="AlphaFoldDB" id="M0N2Y2"/>
<feature type="compositionally biased region" description="Polar residues" evidence="1">
    <location>
        <begin position="71"/>
        <end position="81"/>
    </location>
</feature>
<reference evidence="3 4" key="1">
    <citation type="journal article" date="2014" name="PLoS Genet.">
        <title>Phylogenetically driven sequencing of extremely halophilic archaea reveals strategies for static and dynamic osmo-response.</title>
        <authorList>
            <person name="Becker E.A."/>
            <person name="Seitzer P.M."/>
            <person name="Tritt A."/>
            <person name="Larsen D."/>
            <person name="Krusor M."/>
            <person name="Yao A.I."/>
            <person name="Wu D."/>
            <person name="Madern D."/>
            <person name="Eisen J.A."/>
            <person name="Darling A.E."/>
            <person name="Facciotti M.T."/>
        </authorList>
    </citation>
    <scope>NUCLEOTIDE SEQUENCE [LARGE SCALE GENOMIC DNA]</scope>
    <source>
        <strain evidence="3 4">JCM 13552</strain>
    </source>
</reference>
<keyword evidence="4" id="KW-1185">Reference proteome</keyword>
<dbReference type="OrthoDB" id="77269at2157"/>
<feature type="domain" description="AAA ATPase AAA+ lid" evidence="2">
    <location>
        <begin position="36"/>
        <end position="82"/>
    </location>
</feature>
<dbReference type="PATRIC" id="fig|1227457.3.peg.2316"/>
<dbReference type="Gene3D" id="1.10.8.60">
    <property type="match status" value="1"/>
</dbReference>
<evidence type="ECO:0000256" key="1">
    <source>
        <dbReference type="SAM" id="MobiDB-lite"/>
    </source>
</evidence>
<gene>
    <name evidence="3" type="ORF">C451_12220</name>
</gene>
<proteinExistence type="predicted"/>
<accession>M0N2Y2</accession>
<organism evidence="3 4">
    <name type="scientific">Halococcus thailandensis JCM 13552</name>
    <dbReference type="NCBI Taxonomy" id="1227457"/>
    <lineage>
        <taxon>Archaea</taxon>
        <taxon>Methanobacteriati</taxon>
        <taxon>Methanobacteriota</taxon>
        <taxon>Stenosarchaea group</taxon>
        <taxon>Halobacteria</taxon>
        <taxon>Halobacteriales</taxon>
        <taxon>Halococcaceae</taxon>
        <taxon>Halococcus</taxon>
    </lineage>
</organism>